<reference evidence="7" key="1">
    <citation type="submission" date="2013-12" db="EMBL/GenBank/DDBJ databases">
        <title>The Genome Sequence of Aphanomyces invadans NJM9701.</title>
        <authorList>
            <consortium name="The Broad Institute Genomics Platform"/>
            <person name="Russ C."/>
            <person name="Tyler B."/>
            <person name="van West P."/>
            <person name="Dieguez-Uribeondo J."/>
            <person name="Young S.K."/>
            <person name="Zeng Q."/>
            <person name="Gargeya S."/>
            <person name="Fitzgerald M."/>
            <person name="Abouelleil A."/>
            <person name="Alvarado L."/>
            <person name="Chapman S.B."/>
            <person name="Gainer-Dewar J."/>
            <person name="Goldberg J."/>
            <person name="Griggs A."/>
            <person name="Gujja S."/>
            <person name="Hansen M."/>
            <person name="Howarth C."/>
            <person name="Imamovic A."/>
            <person name="Ireland A."/>
            <person name="Larimer J."/>
            <person name="McCowan C."/>
            <person name="Murphy C."/>
            <person name="Pearson M."/>
            <person name="Poon T.W."/>
            <person name="Priest M."/>
            <person name="Roberts A."/>
            <person name="Saif S."/>
            <person name="Shea T."/>
            <person name="Sykes S."/>
            <person name="Wortman J."/>
            <person name="Nusbaum C."/>
            <person name="Birren B."/>
        </authorList>
    </citation>
    <scope>NUCLEOTIDE SEQUENCE [LARGE SCALE GENOMIC DNA]</scope>
    <source>
        <strain evidence="7">NJM9701</strain>
    </source>
</reference>
<evidence type="ECO:0000256" key="3">
    <source>
        <dbReference type="ARBA" id="ARBA00022729"/>
    </source>
</evidence>
<dbReference type="Pfam" id="PF05577">
    <property type="entry name" value="Peptidase_S28"/>
    <property type="match status" value="1"/>
</dbReference>
<evidence type="ECO:0000256" key="5">
    <source>
        <dbReference type="ARBA" id="ARBA00023180"/>
    </source>
</evidence>
<organism evidence="7">
    <name type="scientific">Aphanomyces invadans</name>
    <dbReference type="NCBI Taxonomy" id="157072"/>
    <lineage>
        <taxon>Eukaryota</taxon>
        <taxon>Sar</taxon>
        <taxon>Stramenopiles</taxon>
        <taxon>Oomycota</taxon>
        <taxon>Saprolegniomycetes</taxon>
        <taxon>Saprolegniales</taxon>
        <taxon>Verrucalvaceae</taxon>
        <taxon>Aphanomyces</taxon>
    </lineage>
</organism>
<evidence type="ECO:0000256" key="1">
    <source>
        <dbReference type="ARBA" id="ARBA00011079"/>
    </source>
</evidence>
<accession>A0A024UA68</accession>
<dbReference type="eggNOG" id="KOG2182">
    <property type="taxonomic scope" value="Eukaryota"/>
</dbReference>
<dbReference type="GeneID" id="20083043"/>
<dbReference type="InterPro" id="IPR042269">
    <property type="entry name" value="Ser_carbopepase_S28_SKS"/>
</dbReference>
<sequence length="535" mass="58943">MVFAAVKIAAVAAIVACGALGMQLPPQHARGGELFADLVKNSISLGSESHQEQWFQQQLDHFTTKEPLHFLQRYYVDDTYWGNHDNNPIILYIGGEAPMDTMPKGFIDVLAKEHNAKVVALEHRFYGKSTPKNDLSTENLRFLSIEQALADLNHFIQEYTKQLDTKNNPWIAVGGSYPGALSAWFRIAYPNATVASISSSGVVKPIYNFHGFDEQVAESVGPECADSLRRITAAYEAEIAAGRGKQVKALFGAEALNDPDFFYMLADSAAMAVQYGTKDKLCGPMVAAVKANVSLTEAFANFTLAKYGKEFGYGCFYDTGCLKSNVERWPEGRSWRWQKCSQVAFFQVAPHVGSLRSSIVDLEYHENQCFEIFGDAVDPSAGVAENIQRYGGDNPQGHNIFYANAGDDPWQRASVTTSLSEDQPFYLAKCDLCGHCGDLHNGTADPAPRKYQKELIREYIAKWLAPWTSQVAADARVNAAAVNYTPNVSGQSLNHASEVSFLILTPILCLFVAFKAIMHVDLVRDAAVTVRTSLL</sequence>
<evidence type="ECO:0000256" key="6">
    <source>
        <dbReference type="SAM" id="SignalP"/>
    </source>
</evidence>
<dbReference type="Gene3D" id="1.20.120.980">
    <property type="entry name" value="Serine carboxypeptidase S28, SKS domain"/>
    <property type="match status" value="1"/>
</dbReference>
<keyword evidence="3 6" id="KW-0732">Signal</keyword>
<dbReference type="SUPFAM" id="SSF53474">
    <property type="entry name" value="alpha/beta-Hydrolases"/>
    <property type="match status" value="1"/>
</dbReference>
<dbReference type="GO" id="GO:0006508">
    <property type="term" value="P:proteolysis"/>
    <property type="evidence" value="ECO:0007669"/>
    <property type="project" value="UniProtKB-KW"/>
</dbReference>
<dbReference type="PANTHER" id="PTHR11010">
    <property type="entry name" value="PROTEASE S28 PRO-X CARBOXYPEPTIDASE-RELATED"/>
    <property type="match status" value="1"/>
</dbReference>
<proteinExistence type="inferred from homology"/>
<dbReference type="VEuPathDB" id="FungiDB:H310_05993"/>
<protein>
    <recommendedName>
        <fullName evidence="8">Serine carboxypeptidase S28</fullName>
    </recommendedName>
</protein>
<feature type="chain" id="PRO_5001538080" description="Serine carboxypeptidase S28" evidence="6">
    <location>
        <begin position="22"/>
        <end position="535"/>
    </location>
</feature>
<keyword evidence="4" id="KW-0378">Hydrolase</keyword>
<dbReference type="AlphaFoldDB" id="A0A024UA68"/>
<dbReference type="RefSeq" id="XP_008869098.1">
    <property type="nucleotide sequence ID" value="XM_008870876.1"/>
</dbReference>
<evidence type="ECO:0000313" key="7">
    <source>
        <dbReference type="EMBL" id="ETW02493.1"/>
    </source>
</evidence>
<dbReference type="FunFam" id="1.20.120.980:FF:000005">
    <property type="entry name" value="Clan SC, family S28, unassigned serine peptidase"/>
    <property type="match status" value="1"/>
</dbReference>
<evidence type="ECO:0000256" key="2">
    <source>
        <dbReference type="ARBA" id="ARBA00022670"/>
    </source>
</evidence>
<dbReference type="GO" id="GO:0008239">
    <property type="term" value="F:dipeptidyl-peptidase activity"/>
    <property type="evidence" value="ECO:0007669"/>
    <property type="project" value="TreeGrafter"/>
</dbReference>
<evidence type="ECO:0008006" key="8">
    <source>
        <dbReference type="Google" id="ProtNLM"/>
    </source>
</evidence>
<dbReference type="OrthoDB" id="1735038at2759"/>
<dbReference type="InterPro" id="IPR029058">
    <property type="entry name" value="AB_hydrolase_fold"/>
</dbReference>
<dbReference type="Gene3D" id="3.40.50.1820">
    <property type="entry name" value="alpha/beta hydrolase"/>
    <property type="match status" value="1"/>
</dbReference>
<evidence type="ECO:0000256" key="4">
    <source>
        <dbReference type="ARBA" id="ARBA00022801"/>
    </source>
</evidence>
<name>A0A024UA68_9STRA</name>
<dbReference type="InterPro" id="IPR008758">
    <property type="entry name" value="Peptidase_S28"/>
</dbReference>
<comment type="similarity">
    <text evidence="1">Belongs to the peptidase S28 family.</text>
</comment>
<dbReference type="GO" id="GO:0070008">
    <property type="term" value="F:serine-type exopeptidase activity"/>
    <property type="evidence" value="ECO:0007669"/>
    <property type="project" value="InterPro"/>
</dbReference>
<gene>
    <name evidence="7" type="ORF">H310_05993</name>
</gene>
<keyword evidence="5" id="KW-0325">Glycoprotein</keyword>
<dbReference type="PANTHER" id="PTHR11010:SF11">
    <property type="entry name" value="THYMUS-SPECIFIC SERINE PROTEASE"/>
    <property type="match status" value="1"/>
</dbReference>
<feature type="signal peptide" evidence="6">
    <location>
        <begin position="1"/>
        <end position="21"/>
    </location>
</feature>
<dbReference type="EMBL" id="KI913961">
    <property type="protein sequence ID" value="ETW02493.1"/>
    <property type="molecule type" value="Genomic_DNA"/>
</dbReference>
<keyword evidence="2" id="KW-0645">Protease</keyword>